<proteinExistence type="predicted"/>
<protein>
    <submittedName>
        <fullName evidence="2">Uncharacterized protein</fullName>
    </submittedName>
</protein>
<reference evidence="2" key="1">
    <citation type="journal article" date="2015" name="Nature">
        <title>Complex archaea that bridge the gap between prokaryotes and eukaryotes.</title>
        <authorList>
            <person name="Spang A."/>
            <person name="Saw J.H."/>
            <person name="Jorgensen S.L."/>
            <person name="Zaremba-Niedzwiedzka K."/>
            <person name="Martijn J."/>
            <person name="Lind A.E."/>
            <person name="van Eijk R."/>
            <person name="Schleper C."/>
            <person name="Guy L."/>
            <person name="Ettema T.J."/>
        </authorList>
    </citation>
    <scope>NUCLEOTIDE SEQUENCE</scope>
</reference>
<comment type="caution">
    <text evidence="2">The sequence shown here is derived from an EMBL/GenBank/DDBJ whole genome shotgun (WGS) entry which is preliminary data.</text>
</comment>
<dbReference type="AlphaFoldDB" id="A0A0F9FS58"/>
<gene>
    <name evidence="2" type="ORF">LCGC14_1918960</name>
</gene>
<name>A0A0F9FS58_9ZZZZ</name>
<feature type="transmembrane region" description="Helical" evidence="1">
    <location>
        <begin position="28"/>
        <end position="47"/>
    </location>
</feature>
<sequence>MVAMLQIACVVLVSFGVAVELWFGADLGFLLITIGGLSFGVATKIHALEERNRKSK</sequence>
<keyword evidence="1" id="KW-1133">Transmembrane helix</keyword>
<keyword evidence="1" id="KW-0472">Membrane</keyword>
<organism evidence="2">
    <name type="scientific">marine sediment metagenome</name>
    <dbReference type="NCBI Taxonomy" id="412755"/>
    <lineage>
        <taxon>unclassified sequences</taxon>
        <taxon>metagenomes</taxon>
        <taxon>ecological metagenomes</taxon>
    </lineage>
</organism>
<accession>A0A0F9FS58</accession>
<dbReference type="EMBL" id="LAZR01020401">
    <property type="protein sequence ID" value="KKL89008.1"/>
    <property type="molecule type" value="Genomic_DNA"/>
</dbReference>
<keyword evidence="1" id="KW-0812">Transmembrane</keyword>
<evidence type="ECO:0000256" key="1">
    <source>
        <dbReference type="SAM" id="Phobius"/>
    </source>
</evidence>
<evidence type="ECO:0000313" key="2">
    <source>
        <dbReference type="EMBL" id="KKL89008.1"/>
    </source>
</evidence>